<dbReference type="InterPro" id="IPR021827">
    <property type="entry name" value="Nup186/Nup192/Nup205"/>
</dbReference>
<feature type="domain" description="C2 NT-type" evidence="2">
    <location>
        <begin position="7"/>
        <end position="162"/>
    </location>
</feature>
<dbReference type="EMBL" id="JAVIJP010000026">
    <property type="protein sequence ID" value="KAL3636677.1"/>
    <property type="molecule type" value="Genomic_DNA"/>
</dbReference>
<proteinExistence type="predicted"/>
<feature type="region of interest" description="Disordered" evidence="1">
    <location>
        <begin position="330"/>
        <end position="349"/>
    </location>
</feature>
<protein>
    <recommendedName>
        <fullName evidence="2">C2 NT-type domain-containing protein</fullName>
    </recommendedName>
</protein>
<feature type="compositionally biased region" description="Polar residues" evidence="1">
    <location>
        <begin position="243"/>
        <end position="253"/>
    </location>
</feature>
<name>A0ABD3D7F7_9LAMI</name>
<dbReference type="PROSITE" id="PS51840">
    <property type="entry name" value="C2_NT"/>
    <property type="match status" value="1"/>
</dbReference>
<dbReference type="InterPro" id="IPR019448">
    <property type="entry name" value="NT-C2"/>
</dbReference>
<evidence type="ECO:0000256" key="1">
    <source>
        <dbReference type="SAM" id="MobiDB-lite"/>
    </source>
</evidence>
<feature type="region of interest" description="Disordered" evidence="1">
    <location>
        <begin position="214"/>
        <end position="264"/>
    </location>
</feature>
<dbReference type="PANTHER" id="PTHR31344">
    <property type="entry name" value="NUCLEAR PORE COMPLEX PROTEIN NUP205"/>
    <property type="match status" value="1"/>
</dbReference>
<dbReference type="PANTHER" id="PTHR31344:SF15">
    <property type="entry name" value="EEIG1_EHBP1 PROTEIN AMINO-TERMINAL DOMAIN PROTEIN"/>
    <property type="match status" value="1"/>
</dbReference>
<comment type="caution">
    <text evidence="3">The sequence shown here is derived from an EMBL/GenBank/DDBJ whole genome shotgun (WGS) entry which is preliminary data.</text>
</comment>
<evidence type="ECO:0000313" key="3">
    <source>
        <dbReference type="EMBL" id="KAL3636677.1"/>
    </source>
</evidence>
<sequence>MVQGPSTKTRKPPSLHLDYTIHIHEIKPWPPSQSLKTIRAVVIQWENGDRNSGLTNQVVPSIEDGKIEFNESFKLPATLIRDKSIKTGNGRNFQKNCVELNLYEPRRDKTVKKGQVIGTAVLDLAEYGVVRGSLDLSVPINCKRTYGNSAQPVMFLKIQSVERTRAGSSSREVLVCEGSGAFEEYVEEAEVASCTTDDDGSSQSSVAVTLAAVETNGSLSPQNKENEKATTNDNASESKLDDNQATQSQSLASKSEDIEKSTSSNIKVYEREGDDIHENVPQVDLIDGETSGKYQKYTKSEDEEKIAVNGTFLNIDKQKHVKSVRSLLDSSRSNGSVRNNQFSIKEPKNGLSDNRVQHLENRMEILEGELREAAAIEVSLYSVIAEHGSSTNKVHAPARRLSRLYFHASKQSSKSLRWSAAKSIVSGLILVSKACGNDVPRLTFWLSNTIVLRVIMSKSFGDSKPAISVRPAIETAGNGNKKSSPLKWESISSKSTRIAIEECFGDWENPQTFVAALEKVEAWIFSRIIESIWWQTFTPHMQSGNAKEIRSSLDSESSALYRRTASSIEQQQSNFSLELWKKAFRDACERICPVRAGGHDCGCLHVLSRVVMEQLIGRLDVAMFNAVLRESADEIPTDPVADPISDADVLPIPAGKASFGAGAQLKNAIGNWSRWLTDQFGIDDDDLLDSEDTISNDTSSKSFHLLNALSDLMMLPKDLLLSRTVRKEVCPTFGPPIIRRVLNYFVPDEFCPDPIPNVVLEALNSEDCFDSEDNSIMNFPCGAAPTVYQPPPADSVASIIGEFDSHSQLTRIRSSVLKKSQTSDDELDELDSPLKSIIVDGLQAPPSPVKPGWISKENGSRNALRYQLLRDMWMECD</sequence>
<dbReference type="Proteomes" id="UP001632038">
    <property type="component" value="Unassembled WGS sequence"/>
</dbReference>
<dbReference type="Pfam" id="PF10358">
    <property type="entry name" value="NT-C2"/>
    <property type="match status" value="1"/>
</dbReference>
<dbReference type="AlphaFoldDB" id="A0ABD3D7F7"/>
<evidence type="ECO:0000313" key="4">
    <source>
        <dbReference type="Proteomes" id="UP001632038"/>
    </source>
</evidence>
<feature type="compositionally biased region" description="Basic and acidic residues" evidence="1">
    <location>
        <begin position="224"/>
        <end position="242"/>
    </location>
</feature>
<feature type="compositionally biased region" description="Polar residues" evidence="1">
    <location>
        <begin position="330"/>
        <end position="343"/>
    </location>
</feature>
<reference evidence="4" key="1">
    <citation type="journal article" date="2024" name="IScience">
        <title>Strigolactones Initiate the Formation of Haustorium-like Structures in Castilleja.</title>
        <authorList>
            <person name="Buerger M."/>
            <person name="Peterson D."/>
            <person name="Chory J."/>
        </authorList>
    </citation>
    <scope>NUCLEOTIDE SEQUENCE [LARGE SCALE GENOMIC DNA]</scope>
</reference>
<evidence type="ECO:0000259" key="2">
    <source>
        <dbReference type="PROSITE" id="PS51840"/>
    </source>
</evidence>
<keyword evidence="4" id="KW-1185">Reference proteome</keyword>
<organism evidence="3 4">
    <name type="scientific">Castilleja foliolosa</name>
    <dbReference type="NCBI Taxonomy" id="1961234"/>
    <lineage>
        <taxon>Eukaryota</taxon>
        <taxon>Viridiplantae</taxon>
        <taxon>Streptophyta</taxon>
        <taxon>Embryophyta</taxon>
        <taxon>Tracheophyta</taxon>
        <taxon>Spermatophyta</taxon>
        <taxon>Magnoliopsida</taxon>
        <taxon>eudicotyledons</taxon>
        <taxon>Gunneridae</taxon>
        <taxon>Pentapetalae</taxon>
        <taxon>asterids</taxon>
        <taxon>lamiids</taxon>
        <taxon>Lamiales</taxon>
        <taxon>Orobanchaceae</taxon>
        <taxon>Pedicularideae</taxon>
        <taxon>Castillejinae</taxon>
        <taxon>Castilleja</taxon>
    </lineage>
</organism>
<accession>A0ABD3D7F7</accession>
<gene>
    <name evidence="3" type="ORF">CASFOL_018976</name>
</gene>